<evidence type="ECO:0000256" key="1">
    <source>
        <dbReference type="SAM" id="SignalP"/>
    </source>
</evidence>
<dbReference type="EMBL" id="SBIW01000007">
    <property type="protein sequence ID" value="RWY50142.1"/>
    <property type="molecule type" value="Genomic_DNA"/>
</dbReference>
<evidence type="ECO:0000313" key="3">
    <source>
        <dbReference type="EMBL" id="RWY50142.1"/>
    </source>
</evidence>
<keyword evidence="1" id="KW-0732">Signal</keyword>
<keyword evidence="4" id="KW-1185">Reference proteome</keyword>
<proteinExistence type="predicted"/>
<feature type="chain" id="PRO_5018973007" evidence="1">
    <location>
        <begin position="21"/>
        <end position="200"/>
    </location>
</feature>
<organism evidence="3 4">
    <name type="scientific">Mucilaginibacter gilvus</name>
    <dbReference type="NCBI Taxonomy" id="2305909"/>
    <lineage>
        <taxon>Bacteria</taxon>
        <taxon>Pseudomonadati</taxon>
        <taxon>Bacteroidota</taxon>
        <taxon>Sphingobacteriia</taxon>
        <taxon>Sphingobacteriales</taxon>
        <taxon>Sphingobacteriaceae</taxon>
        <taxon>Mucilaginibacter</taxon>
    </lineage>
</organism>
<dbReference type="RefSeq" id="WP_128534872.1">
    <property type="nucleotide sequence ID" value="NZ_SBIW01000007.1"/>
</dbReference>
<accession>A0A444MLJ4</accession>
<evidence type="ECO:0000313" key="4">
    <source>
        <dbReference type="Proteomes" id="UP000286701"/>
    </source>
</evidence>
<evidence type="ECO:0000259" key="2">
    <source>
        <dbReference type="Pfam" id="PF13568"/>
    </source>
</evidence>
<dbReference type="OrthoDB" id="753334at2"/>
<gene>
    <name evidence="3" type="ORF">EPL05_15410</name>
</gene>
<feature type="signal peptide" evidence="1">
    <location>
        <begin position="1"/>
        <end position="20"/>
    </location>
</feature>
<dbReference type="SUPFAM" id="SSF56925">
    <property type="entry name" value="OMPA-like"/>
    <property type="match status" value="1"/>
</dbReference>
<dbReference type="Proteomes" id="UP000286701">
    <property type="component" value="Unassembled WGS sequence"/>
</dbReference>
<dbReference type="AlphaFoldDB" id="A0A444MLJ4"/>
<dbReference type="Pfam" id="PF13568">
    <property type="entry name" value="OMP_b-brl_2"/>
    <property type="match status" value="1"/>
</dbReference>
<sequence length="200" mass="21134">MKKLLLTLSIVLTGAVAAQAQVLPSVQFGVKGGVNLTSLSSGGSSFSSNNRAGYLGGFWARFGALGFNFQPEIYLTSKNVDINTSTTTKGTAKFTSIDVPLLIGAKVGALGIGGRFYGGPLLSFAINKDNNLGSAVGGASRLDYKDSNFGIQVGAGLDIQKISVDLRYEAGLTKQNYYDGSTNYKTRVSLFNLSLGYRLY</sequence>
<dbReference type="InterPro" id="IPR025665">
    <property type="entry name" value="Beta-barrel_OMP_2"/>
</dbReference>
<feature type="domain" description="Outer membrane protein beta-barrel" evidence="2">
    <location>
        <begin position="19"/>
        <end position="174"/>
    </location>
</feature>
<protein>
    <submittedName>
        <fullName evidence="3">PorT family protein</fullName>
    </submittedName>
</protein>
<comment type="caution">
    <text evidence="3">The sequence shown here is derived from an EMBL/GenBank/DDBJ whole genome shotgun (WGS) entry which is preliminary data.</text>
</comment>
<reference evidence="3 4" key="1">
    <citation type="submission" date="2019-01" db="EMBL/GenBank/DDBJ databases">
        <title>Mucilaginibacter antarcticum sp. nov., isolated from antarctic soil.</title>
        <authorList>
            <person name="Yan Y.-Q."/>
            <person name="Du Z.-J."/>
        </authorList>
    </citation>
    <scope>NUCLEOTIDE SEQUENCE [LARGE SCALE GENOMIC DNA]</scope>
    <source>
        <strain evidence="3 4">F01003</strain>
    </source>
</reference>
<name>A0A444MLJ4_9SPHI</name>
<dbReference type="InterPro" id="IPR011250">
    <property type="entry name" value="OMP/PagP_B-barrel"/>
</dbReference>